<proteinExistence type="predicted"/>
<feature type="domain" description="Putative restriction endonuclease" evidence="1">
    <location>
        <begin position="9"/>
        <end position="156"/>
    </location>
</feature>
<comment type="caution">
    <text evidence="2">The sequence shown here is derived from an EMBL/GenBank/DDBJ whole genome shotgun (WGS) entry which is preliminary data.</text>
</comment>
<dbReference type="AlphaFoldDB" id="A0A840IU89"/>
<dbReference type="PANTHER" id="PTHR35400:SF3">
    <property type="entry name" value="SLL1072 PROTEIN"/>
    <property type="match status" value="1"/>
</dbReference>
<dbReference type="Gene3D" id="3.90.1570.10">
    <property type="entry name" value="tt1808, chain A"/>
    <property type="match status" value="1"/>
</dbReference>
<dbReference type="Proteomes" id="UP000581769">
    <property type="component" value="Unassembled WGS sequence"/>
</dbReference>
<name>A0A840IU89_9PSEU</name>
<dbReference type="GO" id="GO:0004519">
    <property type="term" value="F:endonuclease activity"/>
    <property type="evidence" value="ECO:0007669"/>
    <property type="project" value="UniProtKB-KW"/>
</dbReference>
<gene>
    <name evidence="2" type="ORF">BJY18_002574</name>
</gene>
<dbReference type="CDD" id="cd06260">
    <property type="entry name" value="DUF820-like"/>
    <property type="match status" value="1"/>
</dbReference>
<keyword evidence="2" id="KW-0540">Nuclease</keyword>
<dbReference type="InterPro" id="IPR011335">
    <property type="entry name" value="Restrct_endonuc-II-like"/>
</dbReference>
<keyword evidence="2" id="KW-0378">Hydrolase</keyword>
<sequence length="163" mass="17693">MPAEQLARGTVELVDGVIIVSPLARLEHQRLVGRLWGQLSSGASPRWEVLPGANLVLGNRNNRLLIPDLVVSNAPGLEGVSLTEKEAVLVAEIESPSTRLQDRIFKKALYAEAFIPYYLLVDPEQQSATVFRLVGGEYAPHAKSAAGVLTLVEPFEAEVDLRG</sequence>
<dbReference type="SUPFAM" id="SSF52980">
    <property type="entry name" value="Restriction endonuclease-like"/>
    <property type="match status" value="1"/>
</dbReference>
<dbReference type="RefSeq" id="WP_246458857.1">
    <property type="nucleotide sequence ID" value="NZ_JACHMG010000001.1"/>
</dbReference>
<dbReference type="InterPro" id="IPR008538">
    <property type="entry name" value="Uma2"/>
</dbReference>
<reference evidence="2 3" key="1">
    <citation type="submission" date="2020-08" db="EMBL/GenBank/DDBJ databases">
        <title>Sequencing the genomes of 1000 actinobacteria strains.</title>
        <authorList>
            <person name="Klenk H.-P."/>
        </authorList>
    </citation>
    <scope>NUCLEOTIDE SEQUENCE [LARGE SCALE GENOMIC DNA]</scope>
    <source>
        <strain evidence="2 3">DSM 45859</strain>
    </source>
</reference>
<dbReference type="InterPro" id="IPR012296">
    <property type="entry name" value="Nuclease_put_TT1808"/>
</dbReference>
<dbReference type="EMBL" id="JACHMG010000001">
    <property type="protein sequence ID" value="MBB4685089.1"/>
    <property type="molecule type" value="Genomic_DNA"/>
</dbReference>
<evidence type="ECO:0000313" key="3">
    <source>
        <dbReference type="Proteomes" id="UP000581769"/>
    </source>
</evidence>
<evidence type="ECO:0000313" key="2">
    <source>
        <dbReference type="EMBL" id="MBB4685089.1"/>
    </source>
</evidence>
<organism evidence="2 3">
    <name type="scientific">Amycolatopsis jiangsuensis</name>
    <dbReference type="NCBI Taxonomy" id="1181879"/>
    <lineage>
        <taxon>Bacteria</taxon>
        <taxon>Bacillati</taxon>
        <taxon>Actinomycetota</taxon>
        <taxon>Actinomycetes</taxon>
        <taxon>Pseudonocardiales</taxon>
        <taxon>Pseudonocardiaceae</taxon>
        <taxon>Amycolatopsis</taxon>
    </lineage>
</organism>
<dbReference type="Pfam" id="PF05685">
    <property type="entry name" value="Uma2"/>
    <property type="match status" value="1"/>
</dbReference>
<keyword evidence="2" id="KW-0255">Endonuclease</keyword>
<evidence type="ECO:0000259" key="1">
    <source>
        <dbReference type="Pfam" id="PF05685"/>
    </source>
</evidence>
<accession>A0A840IU89</accession>
<dbReference type="PANTHER" id="PTHR35400">
    <property type="entry name" value="SLR1083 PROTEIN"/>
    <property type="match status" value="1"/>
</dbReference>
<keyword evidence="3" id="KW-1185">Reference proteome</keyword>
<protein>
    <submittedName>
        <fullName evidence="2">Uma2 family endonuclease</fullName>
    </submittedName>
</protein>